<evidence type="ECO:0000313" key="3">
    <source>
        <dbReference type="Proteomes" id="UP000749559"/>
    </source>
</evidence>
<gene>
    <name evidence="2" type="ORF">OFUS_LOCUS15476</name>
</gene>
<evidence type="ECO:0000313" key="2">
    <source>
        <dbReference type="EMBL" id="CAH1790240.1"/>
    </source>
</evidence>
<accession>A0A8J1UWR2</accession>
<organism evidence="2 3">
    <name type="scientific">Owenia fusiformis</name>
    <name type="common">Polychaete worm</name>
    <dbReference type="NCBI Taxonomy" id="6347"/>
    <lineage>
        <taxon>Eukaryota</taxon>
        <taxon>Metazoa</taxon>
        <taxon>Spiralia</taxon>
        <taxon>Lophotrochozoa</taxon>
        <taxon>Annelida</taxon>
        <taxon>Polychaeta</taxon>
        <taxon>Sedentaria</taxon>
        <taxon>Canalipalpata</taxon>
        <taxon>Sabellida</taxon>
        <taxon>Oweniida</taxon>
        <taxon>Oweniidae</taxon>
        <taxon>Owenia</taxon>
    </lineage>
</organism>
<evidence type="ECO:0000256" key="1">
    <source>
        <dbReference type="SAM" id="MobiDB-lite"/>
    </source>
</evidence>
<feature type="region of interest" description="Disordered" evidence="1">
    <location>
        <begin position="54"/>
        <end position="106"/>
    </location>
</feature>
<dbReference type="EMBL" id="CAIIXF020000007">
    <property type="protein sequence ID" value="CAH1790240.1"/>
    <property type="molecule type" value="Genomic_DNA"/>
</dbReference>
<comment type="caution">
    <text evidence="2">The sequence shown here is derived from an EMBL/GenBank/DDBJ whole genome shotgun (WGS) entry which is preliminary data.</text>
</comment>
<protein>
    <submittedName>
        <fullName evidence="2">Uncharacterized protein</fullName>
    </submittedName>
</protein>
<feature type="compositionally biased region" description="Polar residues" evidence="1">
    <location>
        <begin position="54"/>
        <end position="64"/>
    </location>
</feature>
<dbReference type="Proteomes" id="UP000749559">
    <property type="component" value="Unassembled WGS sequence"/>
</dbReference>
<feature type="compositionally biased region" description="Basic residues" evidence="1">
    <location>
        <begin position="71"/>
        <end position="85"/>
    </location>
</feature>
<proteinExistence type="predicted"/>
<name>A0A8J1UWR2_OWEFU</name>
<reference evidence="2" key="1">
    <citation type="submission" date="2022-03" db="EMBL/GenBank/DDBJ databases">
        <authorList>
            <person name="Martin C."/>
        </authorList>
    </citation>
    <scope>NUCLEOTIDE SEQUENCE</scope>
</reference>
<dbReference type="AlphaFoldDB" id="A0A8J1UWR2"/>
<keyword evidence="3" id="KW-1185">Reference proteome</keyword>
<sequence length="106" mass="12010">MLDPEMNVPQTDCSYTADQPILVPQNTMMSLETMDKNHSFLGSMEDMLKEINTGVTEGTKQMEQTIDKYKPEKKKKKNEKAKKMKIVLPEDNNGISDAESHLPGLH</sequence>